<keyword evidence="4" id="KW-0539">Nucleus</keyword>
<feature type="domain" description="RST" evidence="6">
    <location>
        <begin position="534"/>
        <end position="605"/>
    </location>
</feature>
<keyword evidence="3" id="KW-0346">Stress response</keyword>
<feature type="domain" description="PARP catalytic" evidence="5">
    <location>
        <begin position="245"/>
        <end position="463"/>
    </location>
</feature>
<dbReference type="PANTHER" id="PTHR32263:SF5">
    <property type="entry name" value="INACTIVE POLY [ADP-RIBOSE] POLYMERASE SRO1-RELATED"/>
    <property type="match status" value="1"/>
</dbReference>
<dbReference type="AlphaFoldDB" id="A0A9C6WPR1"/>
<dbReference type="Pfam" id="PF12174">
    <property type="entry name" value="RST"/>
    <property type="match status" value="1"/>
</dbReference>
<dbReference type="GO" id="GO:0003950">
    <property type="term" value="F:NAD+ poly-ADP-ribosyltransferase activity"/>
    <property type="evidence" value="ECO:0007669"/>
    <property type="project" value="InterPro"/>
</dbReference>
<dbReference type="Pfam" id="PF23467">
    <property type="entry name" value="WWE_5"/>
    <property type="match status" value="1"/>
</dbReference>
<reference evidence="8" key="3">
    <citation type="submission" date="2025-08" db="UniProtKB">
        <authorList>
            <consortium name="RefSeq"/>
        </authorList>
    </citation>
    <scope>IDENTIFICATION</scope>
</reference>
<evidence type="ECO:0000256" key="2">
    <source>
        <dbReference type="ARBA" id="ARBA00022473"/>
    </source>
</evidence>
<dbReference type="GeneID" id="107487260"/>
<evidence type="ECO:0000256" key="1">
    <source>
        <dbReference type="ARBA" id="ARBA00004123"/>
    </source>
</evidence>
<reference evidence="8" key="1">
    <citation type="journal article" date="2014" name="PLoS ONE">
        <title>Comparisons of De Novo Transcriptome Assemblers in Diploid and Polyploid Species Using Peanut (Arachis spp.) RNA-Seq Data.</title>
        <authorList>
            <person name="Chopra R."/>
            <person name="Burow G."/>
            <person name="Farmer A."/>
            <person name="Mudge J."/>
            <person name="Simpson C.E."/>
            <person name="Burow M.D."/>
        </authorList>
    </citation>
    <scope>NUCLEOTIDE SEQUENCE</scope>
</reference>
<evidence type="ECO:0000313" key="8">
    <source>
        <dbReference type="RefSeq" id="XP_052117286.1"/>
    </source>
</evidence>
<protein>
    <submittedName>
        <fullName evidence="8">Inactive poly [ADP-ribose] polymerase RCD1</fullName>
    </submittedName>
</protein>
<dbReference type="InterPro" id="IPR012317">
    <property type="entry name" value="Poly(ADP-ribose)pol_cat_dom"/>
</dbReference>
<comment type="subcellular location">
    <subcellularLocation>
        <location evidence="1">Nucleus</location>
    </subcellularLocation>
</comment>
<proteinExistence type="predicted"/>
<dbReference type="GO" id="GO:0005634">
    <property type="term" value="C:nucleus"/>
    <property type="evidence" value="ECO:0007669"/>
    <property type="project" value="UniProtKB-SubCell"/>
</dbReference>
<dbReference type="PROSITE" id="PS51879">
    <property type="entry name" value="RST"/>
    <property type="match status" value="1"/>
</dbReference>
<evidence type="ECO:0000256" key="3">
    <source>
        <dbReference type="ARBA" id="ARBA00023016"/>
    </source>
</evidence>
<dbReference type="PANTHER" id="PTHR32263">
    <property type="entry name" value="INACTIVE POLY [ADP-RIBOSE] POLYMERASE SRO4-RELATED"/>
    <property type="match status" value="1"/>
</dbReference>
<dbReference type="KEGG" id="adu:107487260"/>
<dbReference type="InterPro" id="IPR022003">
    <property type="entry name" value="RST"/>
</dbReference>
<keyword evidence="7" id="KW-1185">Reference proteome</keyword>
<dbReference type="Proteomes" id="UP000515211">
    <property type="component" value="Chromosome 5"/>
</dbReference>
<sequence length="610" mass="68467">MESKTAKALDRVVLNLKRKRAAQYVAYLNGGSRSVFPQCPSFGLPTNRVGKRMRLGRHKSKTTNSGIHIGQSLVRYYLNYKRSGRPERLMFYQNGEWLDFPKDVVDFVKKDLQVKKEAVEVELNDHHLVLDFLHMYRMDLKTGLQQPIAWIDEKGCCFFPEIYAACTEPYHFCRPEVGKGHDSNEIKLHLEIEINGGDESKLRECSGETNALVQHIEVDAKQACSQYEVGVEDSNNKMDSGNGGEATKKNKNTGFNAYSEFLYGKLDVDTVQIMFLNGMSSFGSTDIVEISRCSIPLMQPRLELFQKQAEITKSCRGDANVRYAWLASSKGELSAIMKYGVGHTVLSASKCTYGIGVHLAAATCPYASANYCDVDENGVRHLVLCRVIMGNMELVHPGSRQFHPSSSDYDNGVDDVQSPSYYVIWSMNMNTHIYPEFVVSFKVSSDVEEFIRGNLVDGEVRFHPLIVDISLWLGDSHIQQMLHHCKSGHLCGVDSKSNVAGINKADHGPQGLLTCDSSTIDTEKAARVIASAPKAPKSPWMPFPMLFAAITNKVPPKDMEAINMQYQQFRSKKITRDEFVKNLRLIVGDTLLRTTITDLQCKMPSKLRVN</sequence>
<evidence type="ECO:0000259" key="5">
    <source>
        <dbReference type="PROSITE" id="PS51059"/>
    </source>
</evidence>
<accession>A0A9C6WPR1</accession>
<dbReference type="InterPro" id="IPR057823">
    <property type="entry name" value="WWE_RCD1"/>
</dbReference>
<organism evidence="7 8">
    <name type="scientific">Arachis duranensis</name>
    <name type="common">Wild peanut</name>
    <dbReference type="NCBI Taxonomy" id="130453"/>
    <lineage>
        <taxon>Eukaryota</taxon>
        <taxon>Viridiplantae</taxon>
        <taxon>Streptophyta</taxon>
        <taxon>Embryophyta</taxon>
        <taxon>Tracheophyta</taxon>
        <taxon>Spermatophyta</taxon>
        <taxon>Magnoliopsida</taxon>
        <taxon>eudicotyledons</taxon>
        <taxon>Gunneridae</taxon>
        <taxon>Pentapetalae</taxon>
        <taxon>rosids</taxon>
        <taxon>fabids</taxon>
        <taxon>Fabales</taxon>
        <taxon>Fabaceae</taxon>
        <taxon>Papilionoideae</taxon>
        <taxon>50 kb inversion clade</taxon>
        <taxon>dalbergioids sensu lato</taxon>
        <taxon>Dalbergieae</taxon>
        <taxon>Pterocarpus clade</taxon>
        <taxon>Arachis</taxon>
    </lineage>
</organism>
<dbReference type="PROSITE" id="PS51059">
    <property type="entry name" value="PARP_CATALYTIC"/>
    <property type="match status" value="1"/>
</dbReference>
<dbReference type="Gene3D" id="3.90.228.10">
    <property type="match status" value="1"/>
</dbReference>
<evidence type="ECO:0000259" key="6">
    <source>
        <dbReference type="PROSITE" id="PS51879"/>
    </source>
</evidence>
<evidence type="ECO:0000313" key="7">
    <source>
        <dbReference type="Proteomes" id="UP000515211"/>
    </source>
</evidence>
<dbReference type="RefSeq" id="XP_052117286.1">
    <property type="nucleotide sequence ID" value="XM_052261326.1"/>
</dbReference>
<evidence type="ECO:0000256" key="4">
    <source>
        <dbReference type="ARBA" id="ARBA00023242"/>
    </source>
</evidence>
<gene>
    <name evidence="8" type="primary">LOC107487260</name>
</gene>
<dbReference type="InterPro" id="IPR044964">
    <property type="entry name" value="RCD1/SRO1-5"/>
</dbReference>
<name>A0A9C6WPR1_ARADU</name>
<keyword evidence="2" id="KW-0217">Developmental protein</keyword>
<dbReference type="SUPFAM" id="SSF56399">
    <property type="entry name" value="ADP-ribosylation"/>
    <property type="match status" value="1"/>
</dbReference>
<reference evidence="7" key="2">
    <citation type="journal article" date="2016" name="Nat. Genet.">
        <title>The genome sequences of Arachis duranensis and Arachis ipaensis, the diploid ancestors of cultivated peanut.</title>
        <authorList>
            <person name="Bertioli D.J."/>
            <person name="Cannon S.B."/>
            <person name="Froenicke L."/>
            <person name="Huang G."/>
            <person name="Farmer A.D."/>
            <person name="Cannon E.K."/>
            <person name="Liu X."/>
            <person name="Gao D."/>
            <person name="Clevenger J."/>
            <person name="Dash S."/>
            <person name="Ren L."/>
            <person name="Moretzsohn M.C."/>
            <person name="Shirasawa K."/>
            <person name="Huang W."/>
            <person name="Vidigal B."/>
            <person name="Abernathy B."/>
            <person name="Chu Y."/>
            <person name="Niederhuth C.E."/>
            <person name="Umale P."/>
            <person name="Araujo A.C."/>
            <person name="Kozik A."/>
            <person name="Kim K.D."/>
            <person name="Burow M.D."/>
            <person name="Varshney R.K."/>
            <person name="Wang X."/>
            <person name="Zhang X."/>
            <person name="Barkley N."/>
            <person name="Guimaraes P.M."/>
            <person name="Isobe S."/>
            <person name="Guo B."/>
            <person name="Liao B."/>
            <person name="Stalker H.T."/>
            <person name="Schmitz R.J."/>
            <person name="Scheffler B.E."/>
            <person name="Leal-Bertioli S.C."/>
            <person name="Xun X."/>
            <person name="Jackson S.A."/>
            <person name="Michelmore R."/>
            <person name="Ozias-Akins P."/>
        </authorList>
    </citation>
    <scope>NUCLEOTIDE SEQUENCE [LARGE SCALE GENOMIC DNA]</scope>
    <source>
        <strain evidence="7">cv. V14167</strain>
    </source>
</reference>